<dbReference type="InterPro" id="IPR013324">
    <property type="entry name" value="RNA_pol_sigma_r3/r4-like"/>
</dbReference>
<dbReference type="Gene3D" id="1.10.1740.10">
    <property type="match status" value="1"/>
</dbReference>
<evidence type="ECO:0000313" key="7">
    <source>
        <dbReference type="Proteomes" id="UP001156666"/>
    </source>
</evidence>
<keyword evidence="4" id="KW-0804">Transcription</keyword>
<dbReference type="InterPro" id="IPR013249">
    <property type="entry name" value="RNA_pol_sigma70_r4_t2"/>
</dbReference>
<dbReference type="CDD" id="cd06171">
    <property type="entry name" value="Sigma70_r4"/>
    <property type="match status" value="1"/>
</dbReference>
<dbReference type="GO" id="GO:0000428">
    <property type="term" value="C:DNA-directed RNA polymerase complex"/>
    <property type="evidence" value="ECO:0007669"/>
    <property type="project" value="UniProtKB-KW"/>
</dbReference>
<dbReference type="InterPro" id="IPR014284">
    <property type="entry name" value="RNA_pol_sigma-70_dom"/>
</dbReference>
<dbReference type="GO" id="GO:0006352">
    <property type="term" value="P:DNA-templated transcription initiation"/>
    <property type="evidence" value="ECO:0007669"/>
    <property type="project" value="InterPro"/>
</dbReference>
<gene>
    <name evidence="6" type="ORF">GCM10007940_39280</name>
</gene>
<evidence type="ECO:0000313" key="6">
    <source>
        <dbReference type="EMBL" id="GLR19312.1"/>
    </source>
</evidence>
<dbReference type="SUPFAM" id="SSF88946">
    <property type="entry name" value="Sigma2 domain of RNA polymerase sigma factors"/>
    <property type="match status" value="1"/>
</dbReference>
<evidence type="ECO:0000256" key="1">
    <source>
        <dbReference type="ARBA" id="ARBA00010641"/>
    </source>
</evidence>
<organism evidence="6 7">
    <name type="scientific">Portibacter lacus</name>
    <dbReference type="NCBI Taxonomy" id="1099794"/>
    <lineage>
        <taxon>Bacteria</taxon>
        <taxon>Pseudomonadati</taxon>
        <taxon>Bacteroidota</taxon>
        <taxon>Saprospiria</taxon>
        <taxon>Saprospirales</taxon>
        <taxon>Haliscomenobacteraceae</taxon>
        <taxon>Portibacter</taxon>
    </lineage>
</organism>
<keyword evidence="7" id="KW-1185">Reference proteome</keyword>
<keyword evidence="6" id="KW-0240">DNA-directed RNA polymerase</keyword>
<keyword evidence="2" id="KW-0805">Transcription regulation</keyword>
<dbReference type="NCBIfam" id="TIGR02937">
    <property type="entry name" value="sigma70-ECF"/>
    <property type="match status" value="1"/>
</dbReference>
<comment type="caution">
    <text evidence="6">The sequence shown here is derived from an EMBL/GenBank/DDBJ whole genome shotgun (WGS) entry which is preliminary data.</text>
</comment>
<dbReference type="AlphaFoldDB" id="A0AA37SSN2"/>
<evidence type="ECO:0000259" key="5">
    <source>
        <dbReference type="Pfam" id="PF08281"/>
    </source>
</evidence>
<dbReference type="GO" id="GO:0003677">
    <property type="term" value="F:DNA binding"/>
    <property type="evidence" value="ECO:0007669"/>
    <property type="project" value="InterPro"/>
</dbReference>
<reference evidence="6" key="1">
    <citation type="journal article" date="2014" name="Int. J. Syst. Evol. Microbiol.">
        <title>Complete genome sequence of Corynebacterium casei LMG S-19264T (=DSM 44701T), isolated from a smear-ripened cheese.</title>
        <authorList>
            <consortium name="US DOE Joint Genome Institute (JGI-PGF)"/>
            <person name="Walter F."/>
            <person name="Albersmeier A."/>
            <person name="Kalinowski J."/>
            <person name="Ruckert C."/>
        </authorList>
    </citation>
    <scope>NUCLEOTIDE SEQUENCE</scope>
    <source>
        <strain evidence="6">NBRC 108769</strain>
    </source>
</reference>
<evidence type="ECO:0000256" key="4">
    <source>
        <dbReference type="ARBA" id="ARBA00023163"/>
    </source>
</evidence>
<dbReference type="EMBL" id="BSOH01000027">
    <property type="protein sequence ID" value="GLR19312.1"/>
    <property type="molecule type" value="Genomic_DNA"/>
</dbReference>
<dbReference type="Pfam" id="PF08281">
    <property type="entry name" value="Sigma70_r4_2"/>
    <property type="match status" value="1"/>
</dbReference>
<dbReference type="GO" id="GO:0016987">
    <property type="term" value="F:sigma factor activity"/>
    <property type="evidence" value="ECO:0007669"/>
    <property type="project" value="UniProtKB-KW"/>
</dbReference>
<dbReference type="Gene3D" id="1.10.10.10">
    <property type="entry name" value="Winged helix-like DNA-binding domain superfamily/Winged helix DNA-binding domain"/>
    <property type="match status" value="1"/>
</dbReference>
<dbReference type="PANTHER" id="PTHR43133">
    <property type="entry name" value="RNA POLYMERASE ECF-TYPE SIGMA FACTO"/>
    <property type="match status" value="1"/>
</dbReference>
<dbReference type="RefSeq" id="WP_235291985.1">
    <property type="nucleotide sequence ID" value="NZ_BSOH01000027.1"/>
</dbReference>
<dbReference type="InterPro" id="IPR039425">
    <property type="entry name" value="RNA_pol_sigma-70-like"/>
</dbReference>
<dbReference type="Proteomes" id="UP001156666">
    <property type="component" value="Unassembled WGS sequence"/>
</dbReference>
<dbReference type="InterPro" id="IPR013325">
    <property type="entry name" value="RNA_pol_sigma_r2"/>
</dbReference>
<accession>A0AA37SSN2</accession>
<dbReference type="InterPro" id="IPR036388">
    <property type="entry name" value="WH-like_DNA-bd_sf"/>
</dbReference>
<evidence type="ECO:0000256" key="2">
    <source>
        <dbReference type="ARBA" id="ARBA00023015"/>
    </source>
</evidence>
<reference evidence="6" key="2">
    <citation type="submission" date="2023-01" db="EMBL/GenBank/DDBJ databases">
        <title>Draft genome sequence of Portibacter lacus strain NBRC 108769.</title>
        <authorList>
            <person name="Sun Q."/>
            <person name="Mori K."/>
        </authorList>
    </citation>
    <scope>NUCLEOTIDE SEQUENCE</scope>
    <source>
        <strain evidence="6">NBRC 108769</strain>
    </source>
</reference>
<protein>
    <submittedName>
        <fullName evidence="6">DNA-directed RNA polymerase sigma-70 factor</fullName>
    </submittedName>
</protein>
<dbReference type="SUPFAM" id="SSF88659">
    <property type="entry name" value="Sigma3 and sigma4 domains of RNA polymerase sigma factors"/>
    <property type="match status" value="1"/>
</dbReference>
<keyword evidence="3" id="KW-0731">Sigma factor</keyword>
<evidence type="ECO:0000256" key="3">
    <source>
        <dbReference type="ARBA" id="ARBA00023082"/>
    </source>
</evidence>
<sequence length="205" mass="24195">MDNKLEISSLGKLLLDHSKGQAAAFEQFYKIMFNELRVYGAHFESPEHNLEDYIQSFLLNVYSSPEPFLNKDHTLAYILKCFRNFIFKEQEKESAKDVKVELDQIVENNYYKIQAAGEKKSLVQFCNSMLSELGPKERELIYLKYYKGMKSVEIAKILGMNRQVVRNLIYRATQKLRKSHEHNEQIRSSFEMIFNGIVILIWFFI</sequence>
<comment type="similarity">
    <text evidence="1">Belongs to the sigma-70 factor family. ECF subfamily.</text>
</comment>
<proteinExistence type="inferred from homology"/>
<name>A0AA37SSN2_9BACT</name>
<dbReference type="PANTHER" id="PTHR43133:SF46">
    <property type="entry name" value="RNA POLYMERASE SIGMA-70 FACTOR ECF SUBFAMILY"/>
    <property type="match status" value="1"/>
</dbReference>
<feature type="domain" description="RNA polymerase sigma factor 70 region 4 type 2" evidence="5">
    <location>
        <begin position="129"/>
        <end position="176"/>
    </location>
</feature>